<keyword evidence="3" id="KW-1185">Reference proteome</keyword>
<gene>
    <name evidence="2" type="ORF">C2G38_2172518</name>
</gene>
<dbReference type="Proteomes" id="UP000266673">
    <property type="component" value="Unassembled WGS sequence"/>
</dbReference>
<dbReference type="EMBL" id="QKWP01000284">
    <property type="protein sequence ID" value="RIB22958.1"/>
    <property type="molecule type" value="Genomic_DNA"/>
</dbReference>
<feature type="region of interest" description="Disordered" evidence="1">
    <location>
        <begin position="112"/>
        <end position="143"/>
    </location>
</feature>
<organism evidence="2 3">
    <name type="scientific">Gigaspora rosea</name>
    <dbReference type="NCBI Taxonomy" id="44941"/>
    <lineage>
        <taxon>Eukaryota</taxon>
        <taxon>Fungi</taxon>
        <taxon>Fungi incertae sedis</taxon>
        <taxon>Mucoromycota</taxon>
        <taxon>Glomeromycotina</taxon>
        <taxon>Glomeromycetes</taxon>
        <taxon>Diversisporales</taxon>
        <taxon>Gigasporaceae</taxon>
        <taxon>Gigaspora</taxon>
    </lineage>
</organism>
<sequence length="235" mass="27468">MKEHETIIKYIFENNYLTKLYKLNNDSELKDKAMIALDKFKFDWSQYKEKTQFFINFWQDIQQSIAIHNALLGHLNVFGALLTQFARVLNESVKLPARRKYKDTTDTCGDKNLKKSKVNGQDSQLDNDNEQNKTNCTTNNNNYKKSSELQDNIEVDDDIKEINVDFMNISKELEHEQTTKCEVGCVNISDRFFDSIKEKSSRKWKEGSFSINLGALLTMSVPHLYKPRMESDNEH</sequence>
<dbReference type="OrthoDB" id="10538665at2759"/>
<evidence type="ECO:0000313" key="3">
    <source>
        <dbReference type="Proteomes" id="UP000266673"/>
    </source>
</evidence>
<accession>A0A397VM75</accession>
<protein>
    <submittedName>
        <fullName evidence="2">Uncharacterized protein</fullName>
    </submittedName>
</protein>
<reference evidence="2 3" key="1">
    <citation type="submission" date="2018-06" db="EMBL/GenBank/DDBJ databases">
        <title>Comparative genomics reveals the genomic features of Rhizophagus irregularis, R. cerebriforme, R. diaphanum and Gigaspora rosea, and their symbiotic lifestyle signature.</title>
        <authorList>
            <person name="Morin E."/>
            <person name="San Clemente H."/>
            <person name="Chen E.C.H."/>
            <person name="De La Providencia I."/>
            <person name="Hainaut M."/>
            <person name="Kuo A."/>
            <person name="Kohler A."/>
            <person name="Murat C."/>
            <person name="Tang N."/>
            <person name="Roy S."/>
            <person name="Loubradou J."/>
            <person name="Henrissat B."/>
            <person name="Grigoriev I.V."/>
            <person name="Corradi N."/>
            <person name="Roux C."/>
            <person name="Martin F.M."/>
        </authorList>
    </citation>
    <scope>NUCLEOTIDE SEQUENCE [LARGE SCALE GENOMIC DNA]</scope>
    <source>
        <strain evidence="2 3">DAOM 194757</strain>
    </source>
</reference>
<evidence type="ECO:0000256" key="1">
    <source>
        <dbReference type="SAM" id="MobiDB-lite"/>
    </source>
</evidence>
<dbReference type="AlphaFoldDB" id="A0A397VM75"/>
<proteinExistence type="predicted"/>
<name>A0A397VM75_9GLOM</name>
<comment type="caution">
    <text evidence="2">The sequence shown here is derived from an EMBL/GenBank/DDBJ whole genome shotgun (WGS) entry which is preliminary data.</text>
</comment>
<evidence type="ECO:0000313" key="2">
    <source>
        <dbReference type="EMBL" id="RIB22958.1"/>
    </source>
</evidence>
<feature type="compositionally biased region" description="Low complexity" evidence="1">
    <location>
        <begin position="132"/>
        <end position="143"/>
    </location>
</feature>